<organism evidence="9 10">
    <name type="scientific">Corynebacterium pyruviciproducens</name>
    <dbReference type="NCBI Taxonomy" id="598660"/>
    <lineage>
        <taxon>Bacteria</taxon>
        <taxon>Bacillati</taxon>
        <taxon>Actinomycetota</taxon>
        <taxon>Actinomycetes</taxon>
        <taxon>Mycobacteriales</taxon>
        <taxon>Corynebacteriaceae</taxon>
        <taxon>Corynebacterium</taxon>
    </lineage>
</organism>
<gene>
    <name evidence="9" type="ORF">CYJ47_05295</name>
</gene>
<dbReference type="AlphaFoldDB" id="A0AAF0YS68"/>
<feature type="transmembrane region" description="Helical" evidence="8">
    <location>
        <begin position="121"/>
        <end position="141"/>
    </location>
</feature>
<keyword evidence="9" id="KW-0328">Glycosyltransferase</keyword>
<keyword evidence="4 8" id="KW-0812">Transmembrane</keyword>
<comment type="subcellular location">
    <subcellularLocation>
        <location evidence="1">Cell membrane</location>
        <topology evidence="1">Multi-pass membrane protein</topology>
    </subcellularLocation>
</comment>
<reference evidence="9" key="1">
    <citation type="submission" date="2017-12" db="EMBL/GenBank/DDBJ databases">
        <authorList>
            <person name="Thomas-White K."/>
            <person name="Wolfe A.J."/>
        </authorList>
    </citation>
    <scope>NUCLEOTIDE SEQUENCE</scope>
    <source>
        <strain evidence="9">UMB0763</strain>
    </source>
</reference>
<feature type="transmembrane region" description="Helical" evidence="8">
    <location>
        <begin position="147"/>
        <end position="172"/>
    </location>
</feature>
<name>A0AAF0YS68_9CORY</name>
<dbReference type="KEGG" id="cpyr:CYJ47_05295"/>
<dbReference type="GO" id="GO:0005886">
    <property type="term" value="C:plasma membrane"/>
    <property type="evidence" value="ECO:0007669"/>
    <property type="project" value="UniProtKB-SubCell"/>
</dbReference>
<accession>A0AAF0YS68</accession>
<dbReference type="InterPro" id="IPR018584">
    <property type="entry name" value="GT87"/>
</dbReference>
<feature type="transmembrane region" description="Helical" evidence="8">
    <location>
        <begin position="74"/>
        <end position="92"/>
    </location>
</feature>
<dbReference type="RefSeq" id="WP_101678226.1">
    <property type="nucleotide sequence ID" value="NZ_CAMIHY010000054.1"/>
</dbReference>
<evidence type="ECO:0000256" key="5">
    <source>
        <dbReference type="ARBA" id="ARBA00022989"/>
    </source>
</evidence>
<dbReference type="Pfam" id="PF09594">
    <property type="entry name" value="GT87"/>
    <property type="match status" value="1"/>
</dbReference>
<proteinExistence type="inferred from homology"/>
<keyword evidence="6 8" id="KW-0472">Membrane</keyword>
<protein>
    <submittedName>
        <fullName evidence="9">Glycosyltransferase family 87 protein</fullName>
        <ecNumber evidence="9">2.4.-.-</ecNumber>
    </submittedName>
</protein>
<dbReference type="EC" id="2.4.-.-" evidence="9"/>
<evidence type="ECO:0000313" key="9">
    <source>
        <dbReference type="EMBL" id="WOT03177.1"/>
    </source>
</evidence>
<dbReference type="EMBL" id="CP136958">
    <property type="protein sequence ID" value="WOT03177.1"/>
    <property type="molecule type" value="Genomic_DNA"/>
</dbReference>
<evidence type="ECO:0000256" key="1">
    <source>
        <dbReference type="ARBA" id="ARBA00004651"/>
    </source>
</evidence>
<feature type="transmembrane region" description="Helical" evidence="8">
    <location>
        <begin position="339"/>
        <end position="362"/>
    </location>
</feature>
<evidence type="ECO:0000313" key="10">
    <source>
        <dbReference type="Proteomes" id="UP000234560"/>
    </source>
</evidence>
<evidence type="ECO:0000256" key="2">
    <source>
        <dbReference type="ARBA" id="ARBA00022475"/>
    </source>
</evidence>
<feature type="transmembrane region" description="Helical" evidence="8">
    <location>
        <begin position="263"/>
        <end position="280"/>
    </location>
</feature>
<reference evidence="9" key="2">
    <citation type="submission" date="2023-10" db="EMBL/GenBank/DDBJ databases">
        <authorList>
            <person name="Choi B."/>
        </authorList>
    </citation>
    <scope>NUCLEOTIDE SEQUENCE</scope>
    <source>
        <strain evidence="9">UMB0763</strain>
    </source>
</reference>
<evidence type="ECO:0000256" key="8">
    <source>
        <dbReference type="SAM" id="Phobius"/>
    </source>
</evidence>
<keyword evidence="5 8" id="KW-1133">Transmembrane helix</keyword>
<evidence type="ECO:0000256" key="6">
    <source>
        <dbReference type="ARBA" id="ARBA00023136"/>
    </source>
</evidence>
<sequence length="380" mass="42259">MVAMLLIHRIALLSIDGAITDDFTTVYEAIGRMRDGIPVYNENYMYVDPHYLWSPGATILLFPFSLAPLKIARLGFIIINALSVLAAIGWFLKLIGEKLSSCFIPLFCAVALLTESVRNTLIFSNINGVLLLLLVGFYYFLMRGHTWWAGVFIGFAIVFKPIFLPLLVLPLVKMNWKTIAAGLGVPLTMNLIAWPLVPGAGDYLTRTMPYISTIRDFSNSSLRGMALWSGAPGWLTAVLWVVFAIVVAAGVIALLAFRYSDRLWWIVNTSTLLLAGVFFLSSLGQMYYSMFLFPFFISVIRPRSLAHNPLAWFAAYFIFTADSWKSATFPAEGMWVQYFLPTAGWAMLILVIAVGAVARLYYSRPSALVDAPLSSSPARL</sequence>
<evidence type="ECO:0000256" key="3">
    <source>
        <dbReference type="ARBA" id="ARBA00022679"/>
    </source>
</evidence>
<dbReference type="GO" id="GO:0016758">
    <property type="term" value="F:hexosyltransferase activity"/>
    <property type="evidence" value="ECO:0007669"/>
    <property type="project" value="InterPro"/>
</dbReference>
<evidence type="ECO:0000256" key="4">
    <source>
        <dbReference type="ARBA" id="ARBA00022692"/>
    </source>
</evidence>
<keyword evidence="2" id="KW-1003">Cell membrane</keyword>
<dbReference type="Proteomes" id="UP000234560">
    <property type="component" value="Chromosome"/>
</dbReference>
<feature type="transmembrane region" description="Helical" evidence="8">
    <location>
        <begin position="234"/>
        <end position="256"/>
    </location>
</feature>
<evidence type="ECO:0000256" key="7">
    <source>
        <dbReference type="ARBA" id="ARBA00024033"/>
    </source>
</evidence>
<feature type="transmembrane region" description="Helical" evidence="8">
    <location>
        <begin position="179"/>
        <end position="197"/>
    </location>
</feature>
<keyword evidence="3 9" id="KW-0808">Transferase</keyword>
<comment type="similarity">
    <text evidence="7">Belongs to the glycosyltransferase 87 family.</text>
</comment>